<dbReference type="RefSeq" id="WP_186996021.1">
    <property type="nucleotide sequence ID" value="NZ_JACOQK010000001.1"/>
</dbReference>
<evidence type="ECO:0000256" key="1">
    <source>
        <dbReference type="ARBA" id="ARBA00007150"/>
    </source>
</evidence>
<comment type="caution">
    <text evidence="9">The sequence shown here is derived from an EMBL/GenBank/DDBJ whole genome shotgun (WGS) entry which is preliminary data.</text>
</comment>
<feature type="region of interest" description="Disordered" evidence="8">
    <location>
        <begin position="331"/>
        <end position="368"/>
    </location>
</feature>
<evidence type="ECO:0000256" key="7">
    <source>
        <dbReference type="HAMAP-Rule" id="MF_01147"/>
    </source>
</evidence>
<name>A0ABR7INU0_9CLOT</name>
<keyword evidence="10" id="KW-1185">Reference proteome</keyword>
<dbReference type="EMBL" id="JACOQK010000001">
    <property type="protein sequence ID" value="MBC5786800.1"/>
    <property type="molecule type" value="Genomic_DNA"/>
</dbReference>
<dbReference type="PROSITE" id="PS01311">
    <property type="entry name" value="LGT"/>
    <property type="match status" value="1"/>
</dbReference>
<feature type="transmembrane region" description="Helical" evidence="7">
    <location>
        <begin position="225"/>
        <end position="242"/>
    </location>
</feature>
<keyword evidence="3 7" id="KW-0808">Transferase</keyword>
<dbReference type="NCBIfam" id="TIGR00544">
    <property type="entry name" value="lgt"/>
    <property type="match status" value="1"/>
</dbReference>
<dbReference type="HAMAP" id="MF_01147">
    <property type="entry name" value="Lgt"/>
    <property type="match status" value="1"/>
</dbReference>
<keyword evidence="2 7" id="KW-1003">Cell membrane</keyword>
<dbReference type="Proteomes" id="UP000649151">
    <property type="component" value="Unassembled WGS sequence"/>
</dbReference>
<dbReference type="EC" id="2.5.1.145" evidence="7"/>
<gene>
    <name evidence="7 9" type="primary">lgt</name>
    <name evidence="9" type="ORF">H8Z77_02035</name>
</gene>
<keyword evidence="6 7" id="KW-0472">Membrane</keyword>
<sequence length="368" mass="41223">MNSISFPKLGIELNLNNVAFQIGDFQVYWYGILIGLGLILAILYAYRNSNRFGVDNDRMFEVIIGGLIGGIVGARLYYVIFSWDMYKDDLLSIFSTRSGGLAIYGGIIGALLVGGLVCKFRKVKLAPMFDLAGLGFLIGQGIGRWGNFFNIEAYGCNTNLPWGMFSPKIQSELYSKMDYLNSIGMSVDPTQPVHPTFLYESIWCLAGFVLLHIYSKRRKFDGEVFLMYLAWYGFERCIVEGLRTDSLMLGPIRVSQLLAGVLVVLAVIAIILIRRKYAGVDHSLLYADSDEWKQWLAKKQESEGKAAPAEKIEQQAVSEDTPVMQENVQLAEQLETVSTDSDEVSTKQENQSNTINESQEEQDDESVN</sequence>
<evidence type="ECO:0000313" key="10">
    <source>
        <dbReference type="Proteomes" id="UP000649151"/>
    </source>
</evidence>
<dbReference type="GO" id="GO:0016740">
    <property type="term" value="F:transferase activity"/>
    <property type="evidence" value="ECO:0007669"/>
    <property type="project" value="UniProtKB-KW"/>
</dbReference>
<comment type="function">
    <text evidence="7">Catalyzes the transfer of the diacylglyceryl group from phosphatidylglycerol to the sulfhydryl group of the N-terminal cysteine of a prolipoprotein, the first step in the formation of mature lipoproteins.</text>
</comment>
<dbReference type="Pfam" id="PF01790">
    <property type="entry name" value="LGT"/>
    <property type="match status" value="1"/>
</dbReference>
<feature type="compositionally biased region" description="Acidic residues" evidence="8">
    <location>
        <begin position="358"/>
        <end position="368"/>
    </location>
</feature>
<evidence type="ECO:0000256" key="8">
    <source>
        <dbReference type="SAM" id="MobiDB-lite"/>
    </source>
</evidence>
<comment type="similarity">
    <text evidence="1 7">Belongs to the Lgt family.</text>
</comment>
<evidence type="ECO:0000256" key="5">
    <source>
        <dbReference type="ARBA" id="ARBA00022989"/>
    </source>
</evidence>
<comment type="pathway">
    <text evidence="7">Protein modification; lipoprotein biosynthesis (diacylglyceryl transfer).</text>
</comment>
<feature type="transmembrane region" description="Helical" evidence="7">
    <location>
        <begin position="58"/>
        <end position="81"/>
    </location>
</feature>
<comment type="catalytic activity">
    <reaction evidence="7">
        <text>L-cysteinyl-[prolipoprotein] + a 1,2-diacyl-sn-glycero-3-phospho-(1'-sn-glycerol) = an S-1,2-diacyl-sn-glyceryl-L-cysteinyl-[prolipoprotein] + sn-glycerol 1-phosphate + H(+)</text>
        <dbReference type="Rhea" id="RHEA:56712"/>
        <dbReference type="Rhea" id="RHEA-COMP:14679"/>
        <dbReference type="Rhea" id="RHEA-COMP:14680"/>
        <dbReference type="ChEBI" id="CHEBI:15378"/>
        <dbReference type="ChEBI" id="CHEBI:29950"/>
        <dbReference type="ChEBI" id="CHEBI:57685"/>
        <dbReference type="ChEBI" id="CHEBI:64716"/>
        <dbReference type="ChEBI" id="CHEBI:140658"/>
        <dbReference type="EC" id="2.5.1.145"/>
    </reaction>
</comment>
<evidence type="ECO:0000256" key="6">
    <source>
        <dbReference type="ARBA" id="ARBA00023136"/>
    </source>
</evidence>
<feature type="transmembrane region" description="Helical" evidence="7">
    <location>
        <begin position="27"/>
        <end position="46"/>
    </location>
</feature>
<evidence type="ECO:0000256" key="4">
    <source>
        <dbReference type="ARBA" id="ARBA00022692"/>
    </source>
</evidence>
<dbReference type="PANTHER" id="PTHR30589:SF0">
    <property type="entry name" value="PHOSPHATIDYLGLYCEROL--PROLIPOPROTEIN DIACYLGLYCERYL TRANSFERASE"/>
    <property type="match status" value="1"/>
</dbReference>
<proteinExistence type="inferred from homology"/>
<feature type="transmembrane region" description="Helical" evidence="7">
    <location>
        <begin position="125"/>
        <end position="143"/>
    </location>
</feature>
<protein>
    <recommendedName>
        <fullName evidence="7">Phosphatidylglycerol--prolipoprotein diacylglyceryl transferase</fullName>
        <ecNumber evidence="7">2.5.1.145</ecNumber>
    </recommendedName>
</protein>
<feature type="transmembrane region" description="Helical" evidence="7">
    <location>
        <begin position="101"/>
        <end position="118"/>
    </location>
</feature>
<evidence type="ECO:0000256" key="3">
    <source>
        <dbReference type="ARBA" id="ARBA00022679"/>
    </source>
</evidence>
<evidence type="ECO:0000313" key="9">
    <source>
        <dbReference type="EMBL" id="MBC5786800.1"/>
    </source>
</evidence>
<feature type="region of interest" description="Disordered" evidence="8">
    <location>
        <begin position="305"/>
        <end position="324"/>
    </location>
</feature>
<dbReference type="PANTHER" id="PTHR30589">
    <property type="entry name" value="PROLIPOPROTEIN DIACYLGLYCERYL TRANSFERASE"/>
    <property type="match status" value="1"/>
</dbReference>
<feature type="compositionally biased region" description="Polar residues" evidence="8">
    <location>
        <begin position="347"/>
        <end position="357"/>
    </location>
</feature>
<organism evidence="9 10">
    <name type="scientific">Clostridium facile</name>
    <dbReference type="NCBI Taxonomy" id="2763035"/>
    <lineage>
        <taxon>Bacteria</taxon>
        <taxon>Bacillati</taxon>
        <taxon>Bacillota</taxon>
        <taxon>Clostridia</taxon>
        <taxon>Eubacteriales</taxon>
        <taxon>Clostridiaceae</taxon>
        <taxon>Clostridium</taxon>
    </lineage>
</organism>
<dbReference type="InterPro" id="IPR001640">
    <property type="entry name" value="Lgt"/>
</dbReference>
<feature type="binding site" evidence="7">
    <location>
        <position position="144"/>
    </location>
    <ligand>
        <name>a 1,2-diacyl-sn-glycero-3-phospho-(1'-sn-glycerol)</name>
        <dbReference type="ChEBI" id="CHEBI:64716"/>
    </ligand>
</feature>
<reference evidence="9 10" key="1">
    <citation type="submission" date="2020-08" db="EMBL/GenBank/DDBJ databases">
        <title>Genome public.</title>
        <authorList>
            <person name="Liu C."/>
            <person name="Sun Q."/>
        </authorList>
    </citation>
    <scope>NUCLEOTIDE SEQUENCE [LARGE SCALE GENOMIC DNA]</scope>
    <source>
        <strain evidence="9 10">NSJ-27</strain>
    </source>
</reference>
<comment type="subcellular location">
    <subcellularLocation>
        <location evidence="7">Cell membrane</location>
        <topology evidence="7">Multi-pass membrane protein</topology>
    </subcellularLocation>
</comment>
<feature type="transmembrane region" description="Helical" evidence="7">
    <location>
        <begin position="254"/>
        <end position="273"/>
    </location>
</feature>
<keyword evidence="5 7" id="KW-1133">Transmembrane helix</keyword>
<evidence type="ECO:0000256" key="2">
    <source>
        <dbReference type="ARBA" id="ARBA00022475"/>
    </source>
</evidence>
<accession>A0ABR7INU0</accession>
<feature type="transmembrane region" description="Helical" evidence="7">
    <location>
        <begin position="196"/>
        <end position="213"/>
    </location>
</feature>
<keyword evidence="4 7" id="KW-0812">Transmembrane</keyword>